<sequence length="337" mass="37098">MNAKTEPLLAVRQLAVRHRVRRWLPFAPMRWLRAVDGVNLNLRAGETLALVGESGSGKSTLARALIGLQAVAAGSIRYDGRELVGLDRKAWPALRREIQMVFQDPQSSLNPRMRVRDILAEPLQALQPQLDASARSQRVERMLARVGLPAELLDQRAKKLSGGQCQRVAIARALICEPRLLICDEAVAALDVNAQLEVLELLRSVQAETGLAILFITHDLGIVRRFSDRVVVMYFGRVMEQARTAVLFETPRHPYTKALMASVPGADPAQRAALLRDGPAPDVTVPASGCLFTSRCPMADAECLRRVPYTRSLRDGAAVACHYIADDWVRGRGFGDA</sequence>
<dbReference type="CDD" id="cd03257">
    <property type="entry name" value="ABC_NikE_OppD_transporters"/>
    <property type="match status" value="1"/>
</dbReference>
<evidence type="ECO:0000259" key="5">
    <source>
        <dbReference type="PROSITE" id="PS50893"/>
    </source>
</evidence>
<dbReference type="NCBIfam" id="TIGR01727">
    <property type="entry name" value="oligo_HPY"/>
    <property type="match status" value="1"/>
</dbReference>
<dbReference type="InterPro" id="IPR013563">
    <property type="entry name" value="Oligopep_ABC_C"/>
</dbReference>
<comment type="similarity">
    <text evidence="1">Belongs to the ABC transporter superfamily.</text>
</comment>
<dbReference type="Proteomes" id="UP001465331">
    <property type="component" value="Unassembled WGS sequence"/>
</dbReference>
<comment type="caution">
    <text evidence="6">The sequence shown here is derived from an EMBL/GenBank/DDBJ whole genome shotgun (WGS) entry which is preliminary data.</text>
</comment>
<dbReference type="SUPFAM" id="SSF52540">
    <property type="entry name" value="P-loop containing nucleoside triphosphate hydrolases"/>
    <property type="match status" value="1"/>
</dbReference>
<evidence type="ECO:0000256" key="2">
    <source>
        <dbReference type="ARBA" id="ARBA00022448"/>
    </source>
</evidence>
<dbReference type="Pfam" id="PF00005">
    <property type="entry name" value="ABC_tran"/>
    <property type="match status" value="1"/>
</dbReference>
<keyword evidence="3" id="KW-0547">Nucleotide-binding</keyword>
<dbReference type="EMBL" id="JBEPIJ010000003">
    <property type="protein sequence ID" value="MES0873133.1"/>
    <property type="molecule type" value="Genomic_DNA"/>
</dbReference>
<keyword evidence="7" id="KW-1185">Reference proteome</keyword>
<dbReference type="InterPro" id="IPR017871">
    <property type="entry name" value="ABC_transporter-like_CS"/>
</dbReference>
<reference evidence="6 7" key="1">
    <citation type="submission" date="2024-06" db="EMBL/GenBank/DDBJ databases">
        <authorList>
            <person name="Li Z."/>
            <person name="Jiang Y."/>
        </authorList>
    </citation>
    <scope>NUCLEOTIDE SEQUENCE [LARGE SCALE GENOMIC DNA]</scope>
    <source>
        <strain evidence="6 7">HSW-8</strain>
    </source>
</reference>
<dbReference type="RefSeq" id="WP_352887578.1">
    <property type="nucleotide sequence ID" value="NZ_JBEPIJ010000003.1"/>
</dbReference>
<dbReference type="PROSITE" id="PS00211">
    <property type="entry name" value="ABC_TRANSPORTER_1"/>
    <property type="match status" value="1"/>
</dbReference>
<keyword evidence="2" id="KW-0813">Transport</keyword>
<dbReference type="InterPro" id="IPR003593">
    <property type="entry name" value="AAA+_ATPase"/>
</dbReference>
<protein>
    <submittedName>
        <fullName evidence="6">Oligopeptide/dipeptide ABC transporter ATP-binding protein</fullName>
    </submittedName>
</protein>
<dbReference type="PROSITE" id="PS50893">
    <property type="entry name" value="ABC_TRANSPORTER_2"/>
    <property type="match status" value="1"/>
</dbReference>
<evidence type="ECO:0000256" key="3">
    <source>
        <dbReference type="ARBA" id="ARBA00022741"/>
    </source>
</evidence>
<dbReference type="InterPro" id="IPR003439">
    <property type="entry name" value="ABC_transporter-like_ATP-bd"/>
</dbReference>
<dbReference type="PANTHER" id="PTHR43776:SF7">
    <property type="entry name" value="D,D-DIPEPTIDE TRANSPORT ATP-BINDING PROTEIN DDPF-RELATED"/>
    <property type="match status" value="1"/>
</dbReference>
<keyword evidence="4 6" id="KW-0067">ATP-binding</keyword>
<dbReference type="InterPro" id="IPR050319">
    <property type="entry name" value="ABC_transp_ATP-bind"/>
</dbReference>
<dbReference type="GO" id="GO:0005524">
    <property type="term" value="F:ATP binding"/>
    <property type="evidence" value="ECO:0007669"/>
    <property type="project" value="UniProtKB-KW"/>
</dbReference>
<evidence type="ECO:0000256" key="4">
    <source>
        <dbReference type="ARBA" id="ARBA00022840"/>
    </source>
</evidence>
<dbReference type="PANTHER" id="PTHR43776">
    <property type="entry name" value="TRANSPORT ATP-BINDING PROTEIN"/>
    <property type="match status" value="1"/>
</dbReference>
<dbReference type="SMART" id="SM00382">
    <property type="entry name" value="AAA"/>
    <property type="match status" value="1"/>
</dbReference>
<evidence type="ECO:0000256" key="1">
    <source>
        <dbReference type="ARBA" id="ARBA00005417"/>
    </source>
</evidence>
<organism evidence="6 7">
    <name type="scientific">Sinimarinibacterium thermocellulolyticum</name>
    <dbReference type="NCBI Taxonomy" id="3170016"/>
    <lineage>
        <taxon>Bacteria</taxon>
        <taxon>Pseudomonadati</taxon>
        <taxon>Pseudomonadota</taxon>
        <taxon>Gammaproteobacteria</taxon>
        <taxon>Nevskiales</taxon>
        <taxon>Nevskiaceae</taxon>
        <taxon>Sinimarinibacterium</taxon>
    </lineage>
</organism>
<evidence type="ECO:0000313" key="7">
    <source>
        <dbReference type="Proteomes" id="UP001465331"/>
    </source>
</evidence>
<accession>A0ABV2A791</accession>
<dbReference type="InterPro" id="IPR027417">
    <property type="entry name" value="P-loop_NTPase"/>
</dbReference>
<dbReference type="Gene3D" id="3.40.50.300">
    <property type="entry name" value="P-loop containing nucleotide triphosphate hydrolases"/>
    <property type="match status" value="1"/>
</dbReference>
<feature type="domain" description="ABC transporter" evidence="5">
    <location>
        <begin position="11"/>
        <end position="260"/>
    </location>
</feature>
<proteinExistence type="inferred from homology"/>
<gene>
    <name evidence="6" type="ORF">ABSH63_03780</name>
</gene>
<name>A0ABV2A791_9GAMM</name>
<evidence type="ECO:0000313" key="6">
    <source>
        <dbReference type="EMBL" id="MES0873133.1"/>
    </source>
</evidence>
<dbReference type="Pfam" id="PF08352">
    <property type="entry name" value="oligo_HPY"/>
    <property type="match status" value="1"/>
</dbReference>